<reference evidence="1" key="2">
    <citation type="submission" date="2018-10" db="EMBL/GenBank/DDBJ databases">
        <title>Effector identification in a new, highly contiguous assembly of the strawberry crown rot pathogen Phytophthora cactorum.</title>
        <authorList>
            <person name="Armitage A.D."/>
            <person name="Nellist C.F."/>
            <person name="Bates H."/>
            <person name="Vickerstaff R.J."/>
            <person name="Harrison R.J."/>
        </authorList>
    </citation>
    <scope>NUCLEOTIDE SEQUENCE</scope>
    <source>
        <strain evidence="1">15-7</strain>
        <strain evidence="2">4040</strain>
        <strain evidence="3">P415</strain>
    </source>
</reference>
<dbReference type="STRING" id="29920.A0A329RWR4"/>
<evidence type="ECO:0000313" key="3">
    <source>
        <dbReference type="EMBL" id="KAG2998393.1"/>
    </source>
</evidence>
<dbReference type="EMBL" id="JAENGZ010001313">
    <property type="protein sequence ID" value="KAG6948942.1"/>
    <property type="molecule type" value="Genomic_DNA"/>
</dbReference>
<proteinExistence type="predicted"/>
<organism evidence="5 6">
    <name type="scientific">Phytophthora cactorum</name>
    <dbReference type="NCBI Taxonomy" id="29920"/>
    <lineage>
        <taxon>Eukaryota</taxon>
        <taxon>Sar</taxon>
        <taxon>Stramenopiles</taxon>
        <taxon>Oomycota</taxon>
        <taxon>Peronosporomycetes</taxon>
        <taxon>Peronosporales</taxon>
        <taxon>Peronosporaceae</taxon>
        <taxon>Phytophthora</taxon>
    </lineage>
</organism>
<dbReference type="Proteomes" id="UP000735874">
    <property type="component" value="Unassembled WGS sequence"/>
</dbReference>
<dbReference type="Proteomes" id="UP000736787">
    <property type="component" value="Unassembled WGS sequence"/>
</dbReference>
<dbReference type="AlphaFoldDB" id="A0A329RWR4"/>
<dbReference type="EMBL" id="RCML01000016">
    <property type="protein sequence ID" value="KAG2998393.1"/>
    <property type="molecule type" value="Genomic_DNA"/>
</dbReference>
<keyword evidence="6" id="KW-1185">Reference proteome</keyword>
<dbReference type="Proteomes" id="UP000688947">
    <property type="component" value="Unassembled WGS sequence"/>
</dbReference>
<evidence type="ECO:0000313" key="1">
    <source>
        <dbReference type="EMBL" id="KAG2856047.1"/>
    </source>
</evidence>
<dbReference type="OrthoDB" id="128600at2759"/>
<protein>
    <submittedName>
        <fullName evidence="5">Uncharacterized protein</fullName>
    </submittedName>
</protein>
<dbReference type="VEuPathDB" id="FungiDB:PC110_g15750"/>
<evidence type="ECO:0000313" key="5">
    <source>
        <dbReference type="EMBL" id="RAW27852.1"/>
    </source>
</evidence>
<dbReference type="Proteomes" id="UP000251314">
    <property type="component" value="Unassembled WGS sequence"/>
</dbReference>
<accession>A0A329RWR4</accession>
<gene>
    <name evidence="4" type="ORF">JG687_00015168</name>
    <name evidence="5" type="ORF">PC110_g15750</name>
    <name evidence="1" type="ORF">PC113_g11914</name>
    <name evidence="2" type="ORF">PC117_g15628</name>
    <name evidence="3" type="ORF">PC118_g1304</name>
</gene>
<evidence type="ECO:0000313" key="2">
    <source>
        <dbReference type="EMBL" id="KAG2923764.1"/>
    </source>
</evidence>
<comment type="caution">
    <text evidence="5">The sequence shown here is derived from an EMBL/GenBank/DDBJ whole genome shotgun (WGS) entry which is preliminary data.</text>
</comment>
<reference evidence="4" key="3">
    <citation type="submission" date="2021-01" db="EMBL/GenBank/DDBJ databases">
        <title>Phytophthora aleatoria, a newly-described species from Pinus radiata is distinct from Phytophthora cactorum isolates based on comparative genomics.</title>
        <authorList>
            <person name="Mcdougal R."/>
            <person name="Panda P."/>
            <person name="Williams N."/>
            <person name="Studholme D.J."/>
        </authorList>
    </citation>
    <scope>NUCLEOTIDE SEQUENCE</scope>
    <source>
        <strain evidence="4">NZFS 3830</strain>
    </source>
</reference>
<dbReference type="EMBL" id="RCMK01000528">
    <property type="protein sequence ID" value="KAG2923764.1"/>
    <property type="molecule type" value="Genomic_DNA"/>
</dbReference>
<reference evidence="5 6" key="1">
    <citation type="submission" date="2018-01" db="EMBL/GenBank/DDBJ databases">
        <title>Draft genome of the strawberry crown rot pathogen Phytophthora cactorum.</title>
        <authorList>
            <person name="Armitage A.D."/>
            <person name="Lysoe E."/>
            <person name="Nellist C.F."/>
            <person name="Harrison R.J."/>
            <person name="Brurberg M.B."/>
        </authorList>
    </citation>
    <scope>NUCLEOTIDE SEQUENCE [LARGE SCALE GENOMIC DNA]</scope>
    <source>
        <strain evidence="5 6">10300</strain>
    </source>
</reference>
<sequence>MVAKVSKDEFEAALRIPFLSVLYDSCTTGSSKKDAVCTSVCFITWNWYFCSLVLLVTVHNGSHQLCKVKTLITSRIEKFYGIAIEEMAQFTMSDTTHHGNVAGVVQVVGAQVVNLSITDRARIRLRQLGVDKADESRLHGSRRCRRAHCGCK</sequence>
<dbReference type="Proteomes" id="UP000697107">
    <property type="component" value="Unassembled WGS sequence"/>
</dbReference>
<evidence type="ECO:0000313" key="6">
    <source>
        <dbReference type="Proteomes" id="UP000251314"/>
    </source>
</evidence>
<name>A0A329RWR4_9STRA</name>
<dbReference type="EMBL" id="RCMG01000349">
    <property type="protein sequence ID" value="KAG2856047.1"/>
    <property type="molecule type" value="Genomic_DNA"/>
</dbReference>
<dbReference type="EMBL" id="MJFZ01000532">
    <property type="protein sequence ID" value="RAW27852.1"/>
    <property type="molecule type" value="Genomic_DNA"/>
</dbReference>
<evidence type="ECO:0000313" key="4">
    <source>
        <dbReference type="EMBL" id="KAG6948942.1"/>
    </source>
</evidence>